<sequence length="330" mass="38288">MTNTKQMKITKLFKKGATKIAEDNTELRDEIKELENKLKEKHNELFQIQRNKNRKKVSSINKKKDTFIRPQKIVLSNSVESLKRSLELISMLTGMEVQSYVADDHCCIVYHMQHSSGHLVKHGLRIDMSSDGNVVSKSSLPVGFNLKAVMEDFDNVMMPDCLGSIRKALVAYYDRLEQFEALKKLLNIEAEMFKILDGSHMEITFFAQSQVEEEEQFSVTLILDYRVYDIRPKTYCFKEIDLPEGASEILKEQCLVFKRKALNKAFKETFMNDIGTYKLVQQLGPRRSAHDVRKTKRLRPNKHQYNNDDTFLPEDCSDQGDDDDVIEDIE</sequence>
<dbReference type="OrthoDB" id="7426765at2759"/>
<name>A0A8B8HI31_VANTA</name>
<evidence type="ECO:0000256" key="1">
    <source>
        <dbReference type="SAM" id="Coils"/>
    </source>
</evidence>
<reference evidence="4" key="1">
    <citation type="submission" date="2025-08" db="UniProtKB">
        <authorList>
            <consortium name="RefSeq"/>
        </authorList>
    </citation>
    <scope>IDENTIFICATION</scope>
    <source>
        <tissue evidence="4">Whole body</tissue>
    </source>
</reference>
<feature type="region of interest" description="Disordered" evidence="2">
    <location>
        <begin position="300"/>
        <end position="330"/>
    </location>
</feature>
<dbReference type="GeneID" id="113392332"/>
<dbReference type="Proteomes" id="UP001652626">
    <property type="component" value="Chromosome 5"/>
</dbReference>
<protein>
    <submittedName>
        <fullName evidence="4">Uncharacterized protein LOC113392332</fullName>
    </submittedName>
</protein>
<gene>
    <name evidence="4" type="primary">LOC113392332</name>
</gene>
<evidence type="ECO:0000256" key="2">
    <source>
        <dbReference type="SAM" id="MobiDB-lite"/>
    </source>
</evidence>
<dbReference type="AlphaFoldDB" id="A0A8B8HI31"/>
<dbReference type="OMA" id="DIRPKTY"/>
<organism evidence="3 4">
    <name type="scientific">Vanessa tameamea</name>
    <name type="common">Kamehameha butterfly</name>
    <dbReference type="NCBI Taxonomy" id="334116"/>
    <lineage>
        <taxon>Eukaryota</taxon>
        <taxon>Metazoa</taxon>
        <taxon>Ecdysozoa</taxon>
        <taxon>Arthropoda</taxon>
        <taxon>Hexapoda</taxon>
        <taxon>Insecta</taxon>
        <taxon>Pterygota</taxon>
        <taxon>Neoptera</taxon>
        <taxon>Endopterygota</taxon>
        <taxon>Lepidoptera</taxon>
        <taxon>Glossata</taxon>
        <taxon>Ditrysia</taxon>
        <taxon>Papilionoidea</taxon>
        <taxon>Nymphalidae</taxon>
        <taxon>Nymphalinae</taxon>
        <taxon>Vanessa</taxon>
    </lineage>
</organism>
<proteinExistence type="predicted"/>
<dbReference type="RefSeq" id="XP_026484498.2">
    <property type="nucleotide sequence ID" value="XM_026628713.2"/>
</dbReference>
<evidence type="ECO:0000313" key="4">
    <source>
        <dbReference type="RefSeq" id="XP_026484498.2"/>
    </source>
</evidence>
<accession>A0A8B8HI31</accession>
<keyword evidence="1" id="KW-0175">Coiled coil</keyword>
<evidence type="ECO:0000313" key="3">
    <source>
        <dbReference type="Proteomes" id="UP001652626"/>
    </source>
</evidence>
<feature type="coiled-coil region" evidence="1">
    <location>
        <begin position="17"/>
        <end position="51"/>
    </location>
</feature>
<keyword evidence="3" id="KW-1185">Reference proteome</keyword>
<feature type="compositionally biased region" description="Acidic residues" evidence="2">
    <location>
        <begin position="311"/>
        <end position="330"/>
    </location>
</feature>